<gene>
    <name evidence="2" type="ORF">ACFO5U_05960</name>
</gene>
<organism evidence="2 3">
    <name type="scientific">Planococcus dechangensis</name>
    <dbReference type="NCBI Taxonomy" id="1176255"/>
    <lineage>
        <taxon>Bacteria</taxon>
        <taxon>Bacillati</taxon>
        <taxon>Bacillota</taxon>
        <taxon>Bacilli</taxon>
        <taxon>Bacillales</taxon>
        <taxon>Caryophanaceae</taxon>
        <taxon>Planococcus</taxon>
    </lineage>
</organism>
<keyword evidence="1" id="KW-0472">Membrane</keyword>
<protein>
    <submittedName>
        <fullName evidence="2">Uncharacterized protein</fullName>
    </submittedName>
</protein>
<comment type="caution">
    <text evidence="2">The sequence shown here is derived from an EMBL/GenBank/DDBJ whole genome shotgun (WGS) entry which is preliminary data.</text>
</comment>
<proteinExistence type="predicted"/>
<accession>A0ABV9MBK1</accession>
<dbReference type="RefSeq" id="WP_377277544.1">
    <property type="nucleotide sequence ID" value="NZ_JBHSGL010000005.1"/>
</dbReference>
<evidence type="ECO:0000313" key="2">
    <source>
        <dbReference type="EMBL" id="MFC4712389.1"/>
    </source>
</evidence>
<evidence type="ECO:0000256" key="1">
    <source>
        <dbReference type="SAM" id="Phobius"/>
    </source>
</evidence>
<reference evidence="3" key="1">
    <citation type="journal article" date="2019" name="Int. J. Syst. Evol. Microbiol.">
        <title>The Global Catalogue of Microorganisms (GCM) 10K type strain sequencing project: providing services to taxonomists for standard genome sequencing and annotation.</title>
        <authorList>
            <consortium name="The Broad Institute Genomics Platform"/>
            <consortium name="The Broad Institute Genome Sequencing Center for Infectious Disease"/>
            <person name="Wu L."/>
            <person name="Ma J."/>
        </authorList>
    </citation>
    <scope>NUCLEOTIDE SEQUENCE [LARGE SCALE GENOMIC DNA]</scope>
    <source>
        <strain evidence="3">CGMCC 1.12151</strain>
    </source>
</reference>
<name>A0ABV9MBK1_9BACL</name>
<feature type="transmembrane region" description="Helical" evidence="1">
    <location>
        <begin position="34"/>
        <end position="58"/>
    </location>
</feature>
<keyword evidence="1" id="KW-0812">Transmembrane</keyword>
<keyword evidence="1" id="KW-1133">Transmembrane helix</keyword>
<dbReference type="EMBL" id="JBHSGL010000005">
    <property type="protein sequence ID" value="MFC4712389.1"/>
    <property type="molecule type" value="Genomic_DNA"/>
</dbReference>
<keyword evidence="3" id="KW-1185">Reference proteome</keyword>
<dbReference type="Proteomes" id="UP001595932">
    <property type="component" value="Unassembled WGS sequence"/>
</dbReference>
<sequence length="59" mass="6907">MTEEELPTNTELEASPRLEEKQKALLFRPESKPLLYFIYFLLVLLMFSTIFSVIKVVAE</sequence>
<evidence type="ECO:0000313" key="3">
    <source>
        <dbReference type="Proteomes" id="UP001595932"/>
    </source>
</evidence>